<reference evidence="1" key="1">
    <citation type="submission" date="2023-04" db="EMBL/GenBank/DDBJ databases">
        <title>A chromosome-level genome assembly of the parasitoid wasp Eretmocerus hayati.</title>
        <authorList>
            <person name="Zhong Y."/>
            <person name="Liu S."/>
            <person name="Liu Y."/>
        </authorList>
    </citation>
    <scope>NUCLEOTIDE SEQUENCE</scope>
    <source>
        <strain evidence="1">ZJU_SS_LIU_2023</strain>
    </source>
</reference>
<accession>A0ACC2N837</accession>
<evidence type="ECO:0000313" key="2">
    <source>
        <dbReference type="Proteomes" id="UP001239111"/>
    </source>
</evidence>
<proteinExistence type="predicted"/>
<dbReference type="Proteomes" id="UP001239111">
    <property type="component" value="Chromosome 4"/>
</dbReference>
<gene>
    <name evidence="1" type="ORF">QAD02_008969</name>
</gene>
<dbReference type="EMBL" id="CM056744">
    <property type="protein sequence ID" value="KAJ8667307.1"/>
    <property type="molecule type" value="Genomic_DNA"/>
</dbReference>
<protein>
    <submittedName>
        <fullName evidence="1">Uncharacterized protein</fullName>
    </submittedName>
</protein>
<organism evidence="1 2">
    <name type="scientific">Eretmocerus hayati</name>
    <dbReference type="NCBI Taxonomy" id="131215"/>
    <lineage>
        <taxon>Eukaryota</taxon>
        <taxon>Metazoa</taxon>
        <taxon>Ecdysozoa</taxon>
        <taxon>Arthropoda</taxon>
        <taxon>Hexapoda</taxon>
        <taxon>Insecta</taxon>
        <taxon>Pterygota</taxon>
        <taxon>Neoptera</taxon>
        <taxon>Endopterygota</taxon>
        <taxon>Hymenoptera</taxon>
        <taxon>Apocrita</taxon>
        <taxon>Proctotrupomorpha</taxon>
        <taxon>Chalcidoidea</taxon>
        <taxon>Aphelinidae</taxon>
        <taxon>Aphelininae</taxon>
        <taxon>Eretmocerus</taxon>
    </lineage>
</organism>
<sequence length="586" mass="66249">MNGIDSELTTHHKFNSNRIEKTEASMNAILDYMKERQIDPFMRGSHALKDITTEELTDPLKEQNKSLLIRELEKNITMGDLDGNNTAKTTLVIDIMLAMRQINEKGLKTFGDMAKTSCDKILQKTQMQKVVRIDFIFDSYFEESPKHSKHMRREKEACVLYRKIDGSLSLPKGEGKFSGSSENTIFLQKFLRSFIQNREELSIFELIFSSMNDLPCSSNDGNSQIDSLECPHIGVADVKIFLHMNHAVSRDSKNVYLLSSDTDVTVLALYFFENFRQDDLEVGTKSKALQENPQHHFLRFAKDDSTICIGESLVQAEEYLMNIFQKSSICTSFAELRLWTYYHAKESLIEDLPPTSKSIRLHILRTFYIVYTQTQCLNSNARKLNPLKFGYTKVDNFIMPEKVKILIPPANEVYSCLSQDGNEMSAQLVSENAHDTGEDSEMESVSVITESLNSTPRPTPCSTPNSTDRSSSSVTASIANTPTMQQFTVQPETSSAPAAMQIPFTSNIFQSHDKETPAGSYKKRSAGKKAKVVTAMNEALTVLKEIAKEPEELVRPVDAADHQAQFMADRLRKIDDAVPAKRRKIF</sequence>
<evidence type="ECO:0000313" key="1">
    <source>
        <dbReference type="EMBL" id="KAJ8667307.1"/>
    </source>
</evidence>
<comment type="caution">
    <text evidence="1">The sequence shown here is derived from an EMBL/GenBank/DDBJ whole genome shotgun (WGS) entry which is preliminary data.</text>
</comment>
<keyword evidence="2" id="KW-1185">Reference proteome</keyword>
<name>A0ACC2N837_9HYME</name>